<evidence type="ECO:0000313" key="5">
    <source>
        <dbReference type="Proteomes" id="UP000507470"/>
    </source>
</evidence>
<feature type="signal peptide" evidence="2">
    <location>
        <begin position="1"/>
        <end position="22"/>
    </location>
</feature>
<dbReference type="CDD" id="cd00037">
    <property type="entry name" value="CLECT"/>
    <property type="match status" value="1"/>
</dbReference>
<proteinExistence type="predicted"/>
<feature type="region of interest" description="Disordered" evidence="1">
    <location>
        <begin position="26"/>
        <end position="55"/>
    </location>
</feature>
<keyword evidence="2" id="KW-0732">Signal</keyword>
<dbReference type="AlphaFoldDB" id="A0A6J8BQZ1"/>
<dbReference type="InterPro" id="IPR016186">
    <property type="entry name" value="C-type_lectin-like/link_sf"/>
</dbReference>
<evidence type="ECO:0000259" key="3">
    <source>
        <dbReference type="PROSITE" id="PS50041"/>
    </source>
</evidence>
<dbReference type="PROSITE" id="PS50041">
    <property type="entry name" value="C_TYPE_LECTIN_2"/>
    <property type="match status" value="1"/>
</dbReference>
<dbReference type="EMBL" id="CACVKT020003764">
    <property type="protein sequence ID" value="CAC5385751.1"/>
    <property type="molecule type" value="Genomic_DNA"/>
</dbReference>
<evidence type="ECO:0000256" key="2">
    <source>
        <dbReference type="SAM" id="SignalP"/>
    </source>
</evidence>
<feature type="chain" id="PRO_5026757892" description="C-type lectin domain-containing protein" evidence="2">
    <location>
        <begin position="23"/>
        <end position="429"/>
    </location>
</feature>
<feature type="domain" description="C-type lectin" evidence="3">
    <location>
        <begin position="302"/>
        <end position="423"/>
    </location>
</feature>
<evidence type="ECO:0000313" key="4">
    <source>
        <dbReference type="EMBL" id="CAC5385751.1"/>
    </source>
</evidence>
<dbReference type="Pfam" id="PF00059">
    <property type="entry name" value="Lectin_C"/>
    <property type="match status" value="1"/>
</dbReference>
<dbReference type="OrthoDB" id="6136563at2759"/>
<dbReference type="Gene3D" id="3.10.100.10">
    <property type="entry name" value="Mannose-Binding Protein A, subunit A"/>
    <property type="match status" value="1"/>
</dbReference>
<accession>A0A6J8BQZ1</accession>
<keyword evidence="5" id="KW-1185">Reference proteome</keyword>
<sequence>MKCALLLTFVVLLIVCPDETHAWFGGGGSSRSSSRSSDLSKSSRRSGSSNTYRKSGGGGGVIVGVLVPADTVLHQRQRAIGGAIDNVKAKAKKAKTYVKGYVNGAKKMHSIYKMEKAQKEQTSTFMQTPTTRQHNMVLVVKQRQSKSVMQERLIKRHFKKGKYNWEIKSTKLEILHFLSTCNIQYIYLRLDNLFIAPLILLPWLEGTDVFKGENHLHLKDWFIDEPIFPIAHGSLAACTSHCVIMVESMSMFYNEAAQKCICINTGYIKRPSALGQSAAGWNYYLILDERCPRVNGYVYSKIFNSCYKLHPENNSLSYADYSPICGNEGGELMKIDSEKKQHHIADFLDQFEITTWIMFQGYHRTAVLNWYYNDGSIMSYFNWHPTQPDMTLHRAAETIGMKRYDGYKWHDIWLYFKGAFLCERRILEY</sequence>
<dbReference type="SUPFAM" id="SSF56436">
    <property type="entry name" value="C-type lectin-like"/>
    <property type="match status" value="1"/>
</dbReference>
<protein>
    <recommendedName>
        <fullName evidence="3">C-type lectin domain-containing protein</fullName>
    </recommendedName>
</protein>
<name>A0A6J8BQZ1_MYTCO</name>
<dbReference type="Proteomes" id="UP000507470">
    <property type="component" value="Unassembled WGS sequence"/>
</dbReference>
<evidence type="ECO:0000256" key="1">
    <source>
        <dbReference type="SAM" id="MobiDB-lite"/>
    </source>
</evidence>
<gene>
    <name evidence="4" type="ORF">MCOR_21259</name>
</gene>
<dbReference type="SMART" id="SM00034">
    <property type="entry name" value="CLECT"/>
    <property type="match status" value="1"/>
</dbReference>
<dbReference type="InterPro" id="IPR001304">
    <property type="entry name" value="C-type_lectin-like"/>
</dbReference>
<organism evidence="4 5">
    <name type="scientific">Mytilus coruscus</name>
    <name type="common">Sea mussel</name>
    <dbReference type="NCBI Taxonomy" id="42192"/>
    <lineage>
        <taxon>Eukaryota</taxon>
        <taxon>Metazoa</taxon>
        <taxon>Spiralia</taxon>
        <taxon>Lophotrochozoa</taxon>
        <taxon>Mollusca</taxon>
        <taxon>Bivalvia</taxon>
        <taxon>Autobranchia</taxon>
        <taxon>Pteriomorphia</taxon>
        <taxon>Mytilida</taxon>
        <taxon>Mytiloidea</taxon>
        <taxon>Mytilidae</taxon>
        <taxon>Mytilinae</taxon>
        <taxon>Mytilus</taxon>
    </lineage>
</organism>
<reference evidence="4 5" key="1">
    <citation type="submission" date="2020-06" db="EMBL/GenBank/DDBJ databases">
        <authorList>
            <person name="Li R."/>
            <person name="Bekaert M."/>
        </authorList>
    </citation>
    <scope>NUCLEOTIDE SEQUENCE [LARGE SCALE GENOMIC DNA]</scope>
    <source>
        <strain evidence="5">wild</strain>
    </source>
</reference>
<dbReference type="InterPro" id="IPR016187">
    <property type="entry name" value="CTDL_fold"/>
</dbReference>
<feature type="compositionally biased region" description="Low complexity" evidence="1">
    <location>
        <begin position="30"/>
        <end position="49"/>
    </location>
</feature>